<dbReference type="InParanoid" id="A0A6P3ZKG5"/>
<feature type="transmembrane region" description="Helical" evidence="1">
    <location>
        <begin position="54"/>
        <end position="76"/>
    </location>
</feature>
<dbReference type="RefSeq" id="XP_015880571.1">
    <property type="nucleotide sequence ID" value="XM_016025085.4"/>
</dbReference>
<keyword evidence="1" id="KW-0472">Membrane</keyword>
<keyword evidence="2" id="KW-1185">Reference proteome</keyword>
<dbReference type="AlphaFoldDB" id="A0A6P3ZKG5"/>
<dbReference type="GeneID" id="107416578"/>
<dbReference type="InterPro" id="IPR008390">
    <property type="entry name" value="AWPM-19"/>
</dbReference>
<proteinExistence type="predicted"/>
<reference evidence="3" key="1">
    <citation type="submission" date="2025-08" db="UniProtKB">
        <authorList>
            <consortium name="RefSeq"/>
        </authorList>
    </citation>
    <scope>IDENTIFICATION</scope>
    <source>
        <tissue evidence="3">Seedling</tissue>
    </source>
</reference>
<organism evidence="2 3">
    <name type="scientific">Ziziphus jujuba</name>
    <name type="common">Chinese jujube</name>
    <name type="synonym">Ziziphus sativa</name>
    <dbReference type="NCBI Taxonomy" id="326968"/>
    <lineage>
        <taxon>Eukaryota</taxon>
        <taxon>Viridiplantae</taxon>
        <taxon>Streptophyta</taxon>
        <taxon>Embryophyta</taxon>
        <taxon>Tracheophyta</taxon>
        <taxon>Spermatophyta</taxon>
        <taxon>Magnoliopsida</taxon>
        <taxon>eudicotyledons</taxon>
        <taxon>Gunneridae</taxon>
        <taxon>Pentapetalae</taxon>
        <taxon>rosids</taxon>
        <taxon>fabids</taxon>
        <taxon>Rosales</taxon>
        <taxon>Rhamnaceae</taxon>
        <taxon>Paliureae</taxon>
        <taxon>Ziziphus</taxon>
    </lineage>
</organism>
<accession>A0A6P3ZKG5</accession>
<feature type="transmembrane region" description="Helical" evidence="1">
    <location>
        <begin position="127"/>
        <end position="147"/>
    </location>
</feature>
<keyword evidence="1" id="KW-0812">Transmembrane</keyword>
<dbReference type="Pfam" id="PF05512">
    <property type="entry name" value="AWPM-19"/>
    <property type="match status" value="1"/>
</dbReference>
<dbReference type="Proteomes" id="UP001652623">
    <property type="component" value="Chromosome 4"/>
</dbReference>
<evidence type="ECO:0000256" key="1">
    <source>
        <dbReference type="SAM" id="Phobius"/>
    </source>
</evidence>
<evidence type="ECO:0000313" key="2">
    <source>
        <dbReference type="Proteomes" id="UP001652623"/>
    </source>
</evidence>
<feature type="transmembrane region" description="Helical" evidence="1">
    <location>
        <begin position="12"/>
        <end position="34"/>
    </location>
</feature>
<dbReference type="KEGG" id="zju:107416578"/>
<dbReference type="PANTHER" id="PTHR33294">
    <property type="entry name" value="AWPM-19-LIKE FAMILY PROTEIN"/>
    <property type="match status" value="1"/>
</dbReference>
<feature type="transmembrane region" description="Helical" evidence="1">
    <location>
        <begin position="88"/>
        <end position="107"/>
    </location>
</feature>
<sequence length="183" mass="19853">MAVVGRGVRDLIGPLLVVNFVVCLIVVGLAGWSIDKYINGEQNHPHLGGNPSTSFMLVFALLAGVLGFCSLLSGFIHLRAWRSDSLASAQSLSAISWAITAIAFGFVCKEIILGGHRGKRLRTLETFIVISLLSQFLYVVLLHGGVYHSRYGPGYRNFNEEDHGTAGVAIDHQHQKPDTPAEI</sequence>
<dbReference type="PANTHER" id="PTHR33294:SF8">
    <property type="entry name" value="OS02G0731500 PROTEIN"/>
    <property type="match status" value="1"/>
</dbReference>
<gene>
    <name evidence="3" type="primary">LOC107416578</name>
</gene>
<evidence type="ECO:0000313" key="3">
    <source>
        <dbReference type="RefSeq" id="XP_015880571.1"/>
    </source>
</evidence>
<name>A0A6P3ZKG5_ZIZJJ</name>
<keyword evidence="1" id="KW-1133">Transmembrane helix</keyword>
<protein>
    <submittedName>
        <fullName evidence="3">Membrane protein PM19L isoform X1</fullName>
    </submittedName>
</protein>